<comment type="caution">
    <text evidence="1">The sequence shown here is derived from an EMBL/GenBank/DDBJ whole genome shotgun (WGS) entry which is preliminary data.</text>
</comment>
<accession>A0A4Z1JLB6</accession>
<keyword evidence="2" id="KW-1185">Reference proteome</keyword>
<protein>
    <submittedName>
        <fullName evidence="1">Uncharacterized protein</fullName>
    </submittedName>
</protein>
<sequence>MTDILFDSGSIVVLRSYKLIRLKRPTSDQFSAQFRQIECDDKKEIWMTLGFECGCINHQSLNGVA</sequence>
<dbReference type="EMBL" id="PQXM01000497">
    <property type="protein sequence ID" value="TGO72042.1"/>
    <property type="molecule type" value="Genomic_DNA"/>
</dbReference>
<proteinExistence type="predicted"/>
<dbReference type="Proteomes" id="UP000297229">
    <property type="component" value="Unassembled WGS sequence"/>
</dbReference>
<evidence type="ECO:0000313" key="1">
    <source>
        <dbReference type="EMBL" id="TGO72042.1"/>
    </source>
</evidence>
<gene>
    <name evidence="1" type="ORF">BELL_0499g00080</name>
</gene>
<reference evidence="1 2" key="1">
    <citation type="submission" date="2017-12" db="EMBL/GenBank/DDBJ databases">
        <title>Comparative genomics of Botrytis spp.</title>
        <authorList>
            <person name="Valero-Jimenez C.A."/>
            <person name="Tapia P."/>
            <person name="Veloso J."/>
            <person name="Silva-Moreno E."/>
            <person name="Staats M."/>
            <person name="Valdes J.H."/>
            <person name="Van Kan J.A.L."/>
        </authorList>
    </citation>
    <scope>NUCLEOTIDE SEQUENCE [LARGE SCALE GENOMIC DNA]</scope>
    <source>
        <strain evidence="1 2">Be9601</strain>
    </source>
</reference>
<evidence type="ECO:0000313" key="2">
    <source>
        <dbReference type="Proteomes" id="UP000297229"/>
    </source>
</evidence>
<name>A0A4Z1JLB6_9HELO</name>
<dbReference type="AlphaFoldDB" id="A0A4Z1JLB6"/>
<organism evidence="1 2">
    <name type="scientific">Botrytis elliptica</name>
    <dbReference type="NCBI Taxonomy" id="278938"/>
    <lineage>
        <taxon>Eukaryota</taxon>
        <taxon>Fungi</taxon>
        <taxon>Dikarya</taxon>
        <taxon>Ascomycota</taxon>
        <taxon>Pezizomycotina</taxon>
        <taxon>Leotiomycetes</taxon>
        <taxon>Helotiales</taxon>
        <taxon>Sclerotiniaceae</taxon>
        <taxon>Botrytis</taxon>
    </lineage>
</organism>